<dbReference type="InterPro" id="IPR029046">
    <property type="entry name" value="LolA/LolB/LppX"/>
</dbReference>
<protein>
    <recommendedName>
        <fullName evidence="4 13">Outer-membrane lipoprotein LolB</fullName>
    </recommendedName>
</protein>
<evidence type="ECO:0000256" key="4">
    <source>
        <dbReference type="ARBA" id="ARBA00016202"/>
    </source>
</evidence>
<keyword evidence="9 13" id="KW-0564">Palmitate</keyword>
<keyword evidence="8 13" id="KW-0472">Membrane</keyword>
<dbReference type="Pfam" id="PF03550">
    <property type="entry name" value="LolB"/>
    <property type="match status" value="1"/>
</dbReference>
<dbReference type="GO" id="GO:0015031">
    <property type="term" value="P:protein transport"/>
    <property type="evidence" value="ECO:0007669"/>
    <property type="project" value="UniProtKB-KW"/>
</dbReference>
<feature type="chain" id="PRO_5044249256" description="Outer-membrane lipoprotein LolB" evidence="14">
    <location>
        <begin position="21"/>
        <end position="204"/>
    </location>
</feature>
<organism evidence="15">
    <name type="scientific">Vibrio sp. HB236076</name>
    <dbReference type="NCBI Taxonomy" id="3232307"/>
    <lineage>
        <taxon>Bacteria</taxon>
        <taxon>Pseudomonadati</taxon>
        <taxon>Pseudomonadota</taxon>
        <taxon>Gammaproteobacteria</taxon>
        <taxon>Vibrionales</taxon>
        <taxon>Vibrionaceae</taxon>
        <taxon>Vibrio</taxon>
    </lineage>
</organism>
<keyword evidence="7 13" id="KW-0653">Protein transport</keyword>
<keyword evidence="6 13" id="KW-0732">Signal</keyword>
<evidence type="ECO:0000256" key="12">
    <source>
        <dbReference type="ARBA" id="ARBA00023288"/>
    </source>
</evidence>
<dbReference type="HAMAP" id="MF_00233">
    <property type="entry name" value="LolB"/>
    <property type="match status" value="1"/>
</dbReference>
<evidence type="ECO:0000256" key="6">
    <source>
        <dbReference type="ARBA" id="ARBA00022729"/>
    </source>
</evidence>
<keyword evidence="5 13" id="KW-0813">Transport</keyword>
<dbReference type="NCBIfam" id="TIGR00548">
    <property type="entry name" value="lolB"/>
    <property type="match status" value="1"/>
</dbReference>
<comment type="similarity">
    <text evidence="2 13">Belongs to the LolB family.</text>
</comment>
<comment type="subcellular location">
    <subcellularLocation>
        <location evidence="1 13">Cell outer membrane</location>
        <topology evidence="1 13">Lipid-anchor</topology>
    </subcellularLocation>
</comment>
<dbReference type="CDD" id="cd16326">
    <property type="entry name" value="LolB"/>
    <property type="match status" value="1"/>
</dbReference>
<reference evidence="15" key="1">
    <citation type="submission" date="2024-07" db="EMBL/GenBank/DDBJ databases">
        <title>Genome Analysis of a Potential Novel Vibrio Species Secreting pH- and Thermo-stable Alginate Lyase and its Application in Producing Alginate Oligosaccharides.</title>
        <authorList>
            <person name="Huang H."/>
            <person name="Bao K."/>
        </authorList>
    </citation>
    <scope>NUCLEOTIDE SEQUENCE</scope>
    <source>
        <strain evidence="15">HB236076</strain>
    </source>
</reference>
<proteinExistence type="inferred from homology"/>
<dbReference type="GO" id="GO:0044874">
    <property type="term" value="P:lipoprotein localization to outer membrane"/>
    <property type="evidence" value="ECO:0007669"/>
    <property type="project" value="UniProtKB-UniRule"/>
</dbReference>
<evidence type="ECO:0000256" key="8">
    <source>
        <dbReference type="ARBA" id="ARBA00023136"/>
    </source>
</evidence>
<evidence type="ECO:0000256" key="14">
    <source>
        <dbReference type="SAM" id="SignalP"/>
    </source>
</evidence>
<dbReference type="PROSITE" id="PS51257">
    <property type="entry name" value="PROKAR_LIPOPROTEIN"/>
    <property type="match status" value="1"/>
</dbReference>
<dbReference type="Gene3D" id="2.50.20.10">
    <property type="entry name" value="Lipoprotein localisation LolA/LolB/LppX"/>
    <property type="match status" value="1"/>
</dbReference>
<evidence type="ECO:0000313" key="15">
    <source>
        <dbReference type="EMBL" id="XDK24520.1"/>
    </source>
</evidence>
<evidence type="ECO:0000256" key="13">
    <source>
        <dbReference type="HAMAP-Rule" id="MF_00233"/>
    </source>
</evidence>
<comment type="subunit">
    <text evidence="3 13">Monomer.</text>
</comment>
<dbReference type="GO" id="GO:0009279">
    <property type="term" value="C:cell outer membrane"/>
    <property type="evidence" value="ECO:0007669"/>
    <property type="project" value="UniProtKB-SubCell"/>
</dbReference>
<dbReference type="SUPFAM" id="SSF89392">
    <property type="entry name" value="Prokaryotic lipoproteins and lipoprotein localization factors"/>
    <property type="match status" value="1"/>
</dbReference>
<feature type="signal peptide" evidence="14">
    <location>
        <begin position="1"/>
        <end position="20"/>
    </location>
</feature>
<evidence type="ECO:0000256" key="2">
    <source>
        <dbReference type="ARBA" id="ARBA00009696"/>
    </source>
</evidence>
<sequence>MTKPISLWLCTALIVLIAGCSTLPSTHTSVEWQQHQQRLNTIKHFKVAGKLGYISPEERQNLNFFWQHQPQQSQLRLTTFLGQTVMKLTITPEQATLIDYDGNQHRAKDVDQLMWQMTGLNIPVSSLPHWLLGLPQGDESFTLNSQNTLATLATQSTSQPWQAKYQLYTDVNGPEFTLPLPSRLTILQGEIKINLQVNQWTLLP</sequence>
<accession>A0AB39HCX9</accession>
<dbReference type="AlphaFoldDB" id="A0AB39HCX9"/>
<gene>
    <name evidence="13 15" type="primary">lolB</name>
    <name evidence="15" type="ORF">AB0763_09870</name>
</gene>
<evidence type="ECO:0000256" key="11">
    <source>
        <dbReference type="ARBA" id="ARBA00023237"/>
    </source>
</evidence>
<evidence type="ECO:0000256" key="1">
    <source>
        <dbReference type="ARBA" id="ARBA00004459"/>
    </source>
</evidence>
<evidence type="ECO:0000256" key="5">
    <source>
        <dbReference type="ARBA" id="ARBA00022448"/>
    </source>
</evidence>
<evidence type="ECO:0000256" key="10">
    <source>
        <dbReference type="ARBA" id="ARBA00023186"/>
    </source>
</evidence>
<evidence type="ECO:0000256" key="9">
    <source>
        <dbReference type="ARBA" id="ARBA00023139"/>
    </source>
</evidence>
<name>A0AB39HCX9_9VIBR</name>
<dbReference type="KEGG" id="vih:AB0763_09870"/>
<dbReference type="InterPro" id="IPR004565">
    <property type="entry name" value="OM_lipoprot_LolB"/>
</dbReference>
<keyword evidence="12 13" id="KW-0449">Lipoprotein</keyword>
<dbReference type="EMBL" id="CP162601">
    <property type="protein sequence ID" value="XDK24520.1"/>
    <property type="molecule type" value="Genomic_DNA"/>
</dbReference>
<comment type="function">
    <text evidence="13">Plays a critical role in the incorporation of lipoproteins in the outer membrane after they are released by the LolA protein.</text>
</comment>
<keyword evidence="11 13" id="KW-0998">Cell outer membrane</keyword>
<evidence type="ECO:0000256" key="3">
    <source>
        <dbReference type="ARBA" id="ARBA00011245"/>
    </source>
</evidence>
<evidence type="ECO:0000256" key="7">
    <source>
        <dbReference type="ARBA" id="ARBA00022927"/>
    </source>
</evidence>
<dbReference type="RefSeq" id="WP_306100836.1">
    <property type="nucleotide sequence ID" value="NZ_CP162601.1"/>
</dbReference>
<keyword evidence="10 13" id="KW-0143">Chaperone</keyword>